<name>A0ABU6J3J3_9BURK</name>
<evidence type="ECO:0000313" key="4">
    <source>
        <dbReference type="Proteomes" id="UP001352263"/>
    </source>
</evidence>
<dbReference type="Proteomes" id="UP001352263">
    <property type="component" value="Unassembled WGS sequence"/>
</dbReference>
<comment type="caution">
    <text evidence="3">The sequence shown here is derived from an EMBL/GenBank/DDBJ whole genome shotgun (WGS) entry which is preliminary data.</text>
</comment>
<proteinExistence type="inferred from homology"/>
<dbReference type="CDD" id="cd13579">
    <property type="entry name" value="PBP2_Bug_NagM"/>
    <property type="match status" value="1"/>
</dbReference>
<dbReference type="Gene3D" id="3.40.190.150">
    <property type="entry name" value="Bordetella uptake gene, domain 1"/>
    <property type="match status" value="1"/>
</dbReference>
<evidence type="ECO:0000256" key="1">
    <source>
        <dbReference type="ARBA" id="ARBA00006987"/>
    </source>
</evidence>
<dbReference type="EMBL" id="JAWIIV010000001">
    <property type="protein sequence ID" value="MEC4717996.1"/>
    <property type="molecule type" value="Genomic_DNA"/>
</dbReference>
<accession>A0ABU6J3J3</accession>
<dbReference type="InterPro" id="IPR042100">
    <property type="entry name" value="Bug_dom1"/>
</dbReference>
<protein>
    <submittedName>
        <fullName evidence="3">Bug family tripartite tricarboxylate transporter substrate binding protein</fullName>
    </submittedName>
</protein>
<reference evidence="3 4" key="1">
    <citation type="submission" date="2023-10" db="EMBL/GenBank/DDBJ databases">
        <title>Noviherbaspirillum sp. CPCC 100848 genome assembly.</title>
        <authorList>
            <person name="Li X.Y."/>
            <person name="Fang X.M."/>
        </authorList>
    </citation>
    <scope>NUCLEOTIDE SEQUENCE [LARGE SCALE GENOMIC DNA]</scope>
    <source>
        <strain evidence="3 4">CPCC 100848</strain>
    </source>
</reference>
<dbReference type="SUPFAM" id="SSF53850">
    <property type="entry name" value="Periplasmic binding protein-like II"/>
    <property type="match status" value="1"/>
</dbReference>
<dbReference type="PIRSF" id="PIRSF017082">
    <property type="entry name" value="YflP"/>
    <property type="match status" value="1"/>
</dbReference>
<comment type="similarity">
    <text evidence="1">Belongs to the UPF0065 (bug) family.</text>
</comment>
<evidence type="ECO:0000256" key="2">
    <source>
        <dbReference type="SAM" id="SignalP"/>
    </source>
</evidence>
<sequence>MLTSRSALFAVAITVVTTTFSQNVMAQSDGQPIRLIVGFAAGASTDVAARLIADKMRSSLGATVIVENKPGASGRIAVETVKNAAPDGKTLLVTPVAMMSIFPSVYKSLRYDPVKDFEPVTQLATFQYAVATNNKMPVKNLGELVTWIKAHPNEANYGSPAAGSLPHFYGVMFAKSLGTDMVHVPYKGSAPAATDLIGGQLPILFDLDVNLSEMHKAGKLRVLATSGSQRSSVLPDVPTFTESGFKINAAGWYGLYAPAKTPAATLQKLNQVTVAALKSPEVKERFAKMGMDATGTTPAELAAIQKADAERWAPIVKASGFNPEE</sequence>
<dbReference type="PANTHER" id="PTHR42928:SF5">
    <property type="entry name" value="BLR1237 PROTEIN"/>
    <property type="match status" value="1"/>
</dbReference>
<dbReference type="RefSeq" id="WP_326504736.1">
    <property type="nucleotide sequence ID" value="NZ_JAWIIV010000001.1"/>
</dbReference>
<gene>
    <name evidence="3" type="ORF">RY831_02430</name>
</gene>
<dbReference type="InterPro" id="IPR005064">
    <property type="entry name" value="BUG"/>
</dbReference>
<keyword evidence="2" id="KW-0732">Signal</keyword>
<evidence type="ECO:0000313" key="3">
    <source>
        <dbReference type="EMBL" id="MEC4717996.1"/>
    </source>
</evidence>
<keyword evidence="4" id="KW-1185">Reference proteome</keyword>
<feature type="signal peptide" evidence="2">
    <location>
        <begin position="1"/>
        <end position="26"/>
    </location>
</feature>
<organism evidence="3 4">
    <name type="scientific">Noviherbaspirillum album</name>
    <dbReference type="NCBI Taxonomy" id="3080276"/>
    <lineage>
        <taxon>Bacteria</taxon>
        <taxon>Pseudomonadati</taxon>
        <taxon>Pseudomonadota</taxon>
        <taxon>Betaproteobacteria</taxon>
        <taxon>Burkholderiales</taxon>
        <taxon>Oxalobacteraceae</taxon>
        <taxon>Noviherbaspirillum</taxon>
    </lineage>
</organism>
<dbReference type="PANTHER" id="PTHR42928">
    <property type="entry name" value="TRICARBOXYLATE-BINDING PROTEIN"/>
    <property type="match status" value="1"/>
</dbReference>
<feature type="chain" id="PRO_5047259732" evidence="2">
    <location>
        <begin position="27"/>
        <end position="325"/>
    </location>
</feature>
<dbReference type="Pfam" id="PF03401">
    <property type="entry name" value="TctC"/>
    <property type="match status" value="1"/>
</dbReference>
<dbReference type="Gene3D" id="3.40.190.10">
    <property type="entry name" value="Periplasmic binding protein-like II"/>
    <property type="match status" value="1"/>
</dbReference>